<dbReference type="Proteomes" id="UP000198762">
    <property type="component" value="Unassembled WGS sequence"/>
</dbReference>
<dbReference type="PANTHER" id="PTHR33376:SF7">
    <property type="entry name" value="C4-DICARBOXYLATE-BINDING PROTEIN DCTB"/>
    <property type="match status" value="1"/>
</dbReference>
<keyword evidence="2" id="KW-0813">Transport</keyword>
<evidence type="ECO:0000313" key="6">
    <source>
        <dbReference type="Proteomes" id="UP000198762"/>
    </source>
</evidence>
<organism evidence="5 6">
    <name type="scientific">Marinobacter segnicrescens</name>
    <dbReference type="NCBI Taxonomy" id="430453"/>
    <lineage>
        <taxon>Bacteria</taxon>
        <taxon>Pseudomonadati</taxon>
        <taxon>Pseudomonadota</taxon>
        <taxon>Gammaproteobacteria</taxon>
        <taxon>Pseudomonadales</taxon>
        <taxon>Marinobacteraceae</taxon>
        <taxon>Marinobacter</taxon>
    </lineage>
</organism>
<accession>A0A1I0D5A2</accession>
<dbReference type="STRING" id="430453.SAMN04487962_106157"/>
<dbReference type="InterPro" id="IPR038404">
    <property type="entry name" value="TRAP_DctP_sf"/>
</dbReference>
<dbReference type="RefSeq" id="WP_091850493.1">
    <property type="nucleotide sequence ID" value="NZ_FOHZ01000006.1"/>
</dbReference>
<evidence type="ECO:0000256" key="2">
    <source>
        <dbReference type="ARBA" id="ARBA00022448"/>
    </source>
</evidence>
<name>A0A1I0D5A2_9GAMM</name>
<dbReference type="PANTHER" id="PTHR33376">
    <property type="match status" value="1"/>
</dbReference>
<proteinExistence type="inferred from homology"/>
<gene>
    <name evidence="5" type="ORF">SAMN04487962_106157</name>
</gene>
<dbReference type="OrthoDB" id="6073716at2"/>
<evidence type="ECO:0000313" key="5">
    <source>
        <dbReference type="EMBL" id="SET27342.1"/>
    </source>
</evidence>
<comment type="similarity">
    <text evidence="1">Belongs to the bacterial solute-binding protein 7 family.</text>
</comment>
<dbReference type="CDD" id="cd13666">
    <property type="entry name" value="PBP2_TRAP_DctP_like_1"/>
    <property type="match status" value="1"/>
</dbReference>
<sequence length="386" mass="42302">MPVTSLVRVLSTSLVVGGMALSSVADARTLSYAIGYPPGSDSAKAAQNYADRVEKFSDGELSVKVYPLSLLNFAETSAGIRDGMADIGYLLSAYFPSEYAHTNLLAEAAMQLQFFGDEIQGKEGTAYIGALAEYIFFQCEECHSEFEAQNQVFTGIASSSNYMLNCSEPVTTVEELKGKRLRAAGSQWSRWAQTFGASPVTLSGNETFEALEQGVVDCAIISAPDLENLGIIEATTDITIDVPGGVFAGAPISNTNRSTWQSLTDNQRTAMLHAGAYISAEIPWVYHQREAAVLERARDEMGIEVHTASKELQEATRAFVRKDMEVISQFYEETYGVTNGAEMLEEFRPVLEKWVELVKDVDSQEELGELYWNEVFSKVDASTHGM</sequence>
<protein>
    <submittedName>
        <fullName evidence="5">TRAP-type C4-dicarboxylate transport system, substrate-binding protein</fullName>
    </submittedName>
</protein>
<feature type="chain" id="PRO_5011503489" evidence="4">
    <location>
        <begin position="28"/>
        <end position="386"/>
    </location>
</feature>
<dbReference type="InterPro" id="IPR018389">
    <property type="entry name" value="DctP_fam"/>
</dbReference>
<evidence type="ECO:0000256" key="3">
    <source>
        <dbReference type="ARBA" id="ARBA00022729"/>
    </source>
</evidence>
<reference evidence="6" key="1">
    <citation type="submission" date="2016-10" db="EMBL/GenBank/DDBJ databases">
        <authorList>
            <person name="Varghese N."/>
            <person name="Submissions S."/>
        </authorList>
    </citation>
    <scope>NUCLEOTIDE SEQUENCE [LARGE SCALE GENOMIC DNA]</scope>
    <source>
        <strain evidence="6">CGMCC 1.6489</strain>
    </source>
</reference>
<dbReference type="EMBL" id="FOHZ01000006">
    <property type="protein sequence ID" value="SET27342.1"/>
    <property type="molecule type" value="Genomic_DNA"/>
</dbReference>
<dbReference type="Gene3D" id="3.40.190.170">
    <property type="entry name" value="Bacterial extracellular solute-binding protein, family 7"/>
    <property type="match status" value="1"/>
</dbReference>
<evidence type="ECO:0000256" key="4">
    <source>
        <dbReference type="SAM" id="SignalP"/>
    </source>
</evidence>
<dbReference type="Pfam" id="PF03480">
    <property type="entry name" value="DctP"/>
    <property type="match status" value="1"/>
</dbReference>
<keyword evidence="6" id="KW-1185">Reference proteome</keyword>
<dbReference type="NCBIfam" id="NF037995">
    <property type="entry name" value="TRAP_S1"/>
    <property type="match status" value="1"/>
</dbReference>
<keyword evidence="3 4" id="KW-0732">Signal</keyword>
<evidence type="ECO:0000256" key="1">
    <source>
        <dbReference type="ARBA" id="ARBA00009023"/>
    </source>
</evidence>
<dbReference type="GO" id="GO:0055085">
    <property type="term" value="P:transmembrane transport"/>
    <property type="evidence" value="ECO:0007669"/>
    <property type="project" value="InterPro"/>
</dbReference>
<dbReference type="AlphaFoldDB" id="A0A1I0D5A2"/>
<feature type="signal peptide" evidence="4">
    <location>
        <begin position="1"/>
        <end position="27"/>
    </location>
</feature>